<dbReference type="Pfam" id="PF00294">
    <property type="entry name" value="PfkB"/>
    <property type="match status" value="1"/>
</dbReference>
<dbReference type="PROSITE" id="PS00584">
    <property type="entry name" value="PFKB_KINASES_2"/>
    <property type="match status" value="1"/>
</dbReference>
<dbReference type="OrthoDB" id="9813569at2"/>
<evidence type="ECO:0000256" key="1">
    <source>
        <dbReference type="ARBA" id="ARBA00010688"/>
    </source>
</evidence>
<dbReference type="SUPFAM" id="SSF53613">
    <property type="entry name" value="Ribokinase-like"/>
    <property type="match status" value="1"/>
</dbReference>
<evidence type="ECO:0000313" key="8">
    <source>
        <dbReference type="EMBL" id="MYL32041.1"/>
    </source>
</evidence>
<dbReference type="GO" id="GO:0006000">
    <property type="term" value="P:fructose metabolic process"/>
    <property type="evidence" value="ECO:0007669"/>
    <property type="project" value="UniProtKB-ARBA"/>
</dbReference>
<protein>
    <submittedName>
        <fullName evidence="8">Sugar kinase</fullName>
    </submittedName>
</protein>
<dbReference type="Proteomes" id="UP000468638">
    <property type="component" value="Unassembled WGS sequence"/>
</dbReference>
<proteinExistence type="inferred from homology"/>
<dbReference type="GO" id="GO:0005524">
    <property type="term" value="F:ATP binding"/>
    <property type="evidence" value="ECO:0007669"/>
    <property type="project" value="UniProtKB-KW"/>
</dbReference>
<evidence type="ECO:0000256" key="3">
    <source>
        <dbReference type="ARBA" id="ARBA00022741"/>
    </source>
</evidence>
<dbReference type="PANTHER" id="PTHR43085">
    <property type="entry name" value="HEXOKINASE FAMILY MEMBER"/>
    <property type="match status" value="1"/>
</dbReference>
<dbReference type="InterPro" id="IPR029056">
    <property type="entry name" value="Ribokinase-like"/>
</dbReference>
<dbReference type="InterPro" id="IPR002173">
    <property type="entry name" value="Carboh/pur_kinase_PfkB_CS"/>
</dbReference>
<dbReference type="InterPro" id="IPR002139">
    <property type="entry name" value="Ribo/fructo_kinase"/>
</dbReference>
<evidence type="ECO:0000256" key="6">
    <source>
        <dbReference type="RuleBase" id="RU003704"/>
    </source>
</evidence>
<dbReference type="AlphaFoldDB" id="A0A6I5A1U1"/>
<sequence length="322" mass="35394">MKQIDVVTMGETMVLFTGNESLPIPYVHQFKKQIGGAESNVAIGLARLGYKSGWMSKLGDDPFGTYIHHFIRGEGVDTTQVQLIDYAPTGIFFKESLSPEDVRVHYYRYQSAASTLTKEDVKEEYIKQARVLHLTGITPALSSTCKEAVFQAISYAQKHSVPIIFDPNIRYKLWNNLDDAKKTLLEMATHSDIILAGEDEGEFLTGEKDVHSMAKALKTADSQHIIVKQGKSGAYILSNEEMFVEGFPVDQVVDPVGAGDGFAVGVISAYLDGQTIPYGVKRGNAIGSLVVKVNGDIEGLPTKRSLEQYLSNQSNPGQDVKR</sequence>
<dbReference type="Gene3D" id="3.40.1190.20">
    <property type="match status" value="1"/>
</dbReference>
<dbReference type="InterPro" id="IPR050306">
    <property type="entry name" value="PfkB_Carbo_kinase"/>
</dbReference>
<evidence type="ECO:0000256" key="2">
    <source>
        <dbReference type="ARBA" id="ARBA00022679"/>
    </source>
</evidence>
<dbReference type="PRINTS" id="PR00990">
    <property type="entry name" value="RIBOKINASE"/>
</dbReference>
<organism evidence="8 9">
    <name type="scientific">Pontibacillus yanchengensis</name>
    <dbReference type="NCBI Taxonomy" id="462910"/>
    <lineage>
        <taxon>Bacteria</taxon>
        <taxon>Bacillati</taxon>
        <taxon>Bacillota</taxon>
        <taxon>Bacilli</taxon>
        <taxon>Bacillales</taxon>
        <taxon>Bacillaceae</taxon>
        <taxon>Pontibacillus</taxon>
    </lineage>
</organism>
<dbReference type="GO" id="GO:0008865">
    <property type="term" value="F:fructokinase activity"/>
    <property type="evidence" value="ECO:0007669"/>
    <property type="project" value="UniProtKB-ARBA"/>
</dbReference>
<dbReference type="EMBL" id="WMEQ01000001">
    <property type="protein sequence ID" value="MYL32041.1"/>
    <property type="molecule type" value="Genomic_DNA"/>
</dbReference>
<accession>A0A6I5A1U1</accession>
<evidence type="ECO:0000256" key="4">
    <source>
        <dbReference type="ARBA" id="ARBA00022777"/>
    </source>
</evidence>
<comment type="caution">
    <text evidence="8">The sequence shown here is derived from an EMBL/GenBank/DDBJ whole genome shotgun (WGS) entry which is preliminary data.</text>
</comment>
<keyword evidence="3" id="KW-0547">Nucleotide-binding</keyword>
<keyword evidence="4 6" id="KW-0418">Kinase</keyword>
<dbReference type="InterPro" id="IPR011611">
    <property type="entry name" value="PfkB_dom"/>
</dbReference>
<dbReference type="PANTHER" id="PTHR43085:SF1">
    <property type="entry name" value="PSEUDOURIDINE KINASE-RELATED"/>
    <property type="match status" value="1"/>
</dbReference>
<keyword evidence="5" id="KW-0067">ATP-binding</keyword>
<feature type="domain" description="Carbohydrate kinase PfkB" evidence="7">
    <location>
        <begin position="5"/>
        <end position="302"/>
    </location>
</feature>
<keyword evidence="2 6" id="KW-0808">Transferase</keyword>
<gene>
    <name evidence="8" type="ORF">GLW05_00280</name>
</gene>
<evidence type="ECO:0000259" key="7">
    <source>
        <dbReference type="Pfam" id="PF00294"/>
    </source>
</evidence>
<dbReference type="CDD" id="cd01166">
    <property type="entry name" value="KdgK"/>
    <property type="match status" value="1"/>
</dbReference>
<dbReference type="RefSeq" id="WP_160847366.1">
    <property type="nucleotide sequence ID" value="NZ_WMEU01000001.1"/>
</dbReference>
<name>A0A6I5A1U1_9BACI</name>
<evidence type="ECO:0000313" key="9">
    <source>
        <dbReference type="Proteomes" id="UP000468638"/>
    </source>
</evidence>
<reference evidence="8 9" key="1">
    <citation type="submission" date="2019-11" db="EMBL/GenBank/DDBJ databases">
        <title>Genome sequences of 17 halophilic strains isolated from different environments.</title>
        <authorList>
            <person name="Furrow R.E."/>
        </authorList>
    </citation>
    <scope>NUCLEOTIDE SEQUENCE [LARGE SCALE GENOMIC DNA]</scope>
    <source>
        <strain evidence="8 9">22514_16_FS</strain>
    </source>
</reference>
<comment type="similarity">
    <text evidence="1 6">Belongs to the carbohydrate kinase PfkB family.</text>
</comment>
<evidence type="ECO:0000256" key="5">
    <source>
        <dbReference type="ARBA" id="ARBA00022840"/>
    </source>
</evidence>